<name>A0ABS4FHD2_9BACL</name>
<dbReference type="RefSeq" id="WP_210095435.1">
    <property type="nucleotide sequence ID" value="NZ_DMBX01000031.1"/>
</dbReference>
<keyword evidence="2" id="KW-1185">Reference proteome</keyword>
<comment type="caution">
    <text evidence="1">The sequence shown here is derived from an EMBL/GenBank/DDBJ whole genome shotgun (WGS) entry which is preliminary data.</text>
</comment>
<protein>
    <recommendedName>
        <fullName evidence="3">SAF domain-containing protein</fullName>
    </recommendedName>
</protein>
<dbReference type="EMBL" id="JAGGKI010000015">
    <property type="protein sequence ID" value="MBP1895642.1"/>
    <property type="molecule type" value="Genomic_DNA"/>
</dbReference>
<dbReference type="GeneID" id="95406647"/>
<gene>
    <name evidence="1" type="ORF">J2Z18_004752</name>
</gene>
<proteinExistence type="predicted"/>
<sequence>MVNRIKSYALTILAAFVAATLVYFVYAQVSGSSNGEVRRATANNIDLAIETSPVVVIGKIIDDKRTTRNLRRDSVDPTKEDQNVSVPGTDYAVEVTKVLKGDVTPNSKIHVAVPGGNYKGESTPLQATLTKNGEYIFALAPSPSGPSSYYGMIEPYIFQLKNNRVVAITNDDTIKADFQEVNLTEAELTQKFNK</sequence>
<accession>A0ABS4FHD2</accession>
<evidence type="ECO:0008006" key="3">
    <source>
        <dbReference type="Google" id="ProtNLM"/>
    </source>
</evidence>
<organism evidence="1 2">
    <name type="scientific">Paenibacillus lactis</name>
    <dbReference type="NCBI Taxonomy" id="228574"/>
    <lineage>
        <taxon>Bacteria</taxon>
        <taxon>Bacillati</taxon>
        <taxon>Bacillota</taxon>
        <taxon>Bacilli</taxon>
        <taxon>Bacillales</taxon>
        <taxon>Paenibacillaceae</taxon>
        <taxon>Paenibacillus</taxon>
    </lineage>
</organism>
<evidence type="ECO:0000313" key="1">
    <source>
        <dbReference type="EMBL" id="MBP1895642.1"/>
    </source>
</evidence>
<dbReference type="Proteomes" id="UP000706926">
    <property type="component" value="Unassembled WGS sequence"/>
</dbReference>
<reference evidence="1 2" key="1">
    <citation type="submission" date="2021-03" db="EMBL/GenBank/DDBJ databases">
        <title>Genomic Encyclopedia of Type Strains, Phase IV (KMG-IV): sequencing the most valuable type-strain genomes for metagenomic binning, comparative biology and taxonomic classification.</title>
        <authorList>
            <person name="Goeker M."/>
        </authorList>
    </citation>
    <scope>NUCLEOTIDE SEQUENCE [LARGE SCALE GENOMIC DNA]</scope>
    <source>
        <strain evidence="1 2">DSM 15596</strain>
    </source>
</reference>
<evidence type="ECO:0000313" key="2">
    <source>
        <dbReference type="Proteomes" id="UP000706926"/>
    </source>
</evidence>